<organism evidence="1 2">
    <name type="scientific">Salix suchowensis</name>
    <dbReference type="NCBI Taxonomy" id="1278906"/>
    <lineage>
        <taxon>Eukaryota</taxon>
        <taxon>Viridiplantae</taxon>
        <taxon>Streptophyta</taxon>
        <taxon>Embryophyta</taxon>
        <taxon>Tracheophyta</taxon>
        <taxon>Spermatophyta</taxon>
        <taxon>Magnoliopsida</taxon>
        <taxon>eudicotyledons</taxon>
        <taxon>Gunneridae</taxon>
        <taxon>Pentapetalae</taxon>
        <taxon>rosids</taxon>
        <taxon>fabids</taxon>
        <taxon>Malpighiales</taxon>
        <taxon>Salicaceae</taxon>
        <taxon>Saliceae</taxon>
        <taxon>Salix</taxon>
    </lineage>
</organism>
<sequence>MMHLNKHQRNQTWLPHKSAPPDMYTFQDITIIIKIFLTSKWSTKQFRWPTIIIS</sequence>
<dbReference type="Proteomes" id="UP001141253">
    <property type="component" value="Chromosome 7"/>
</dbReference>
<proteinExistence type="predicted"/>
<reference evidence="1" key="1">
    <citation type="submission" date="2022-10" db="EMBL/GenBank/DDBJ databases">
        <authorList>
            <person name="Hyden B.L."/>
            <person name="Feng K."/>
            <person name="Yates T."/>
            <person name="Jawdy S."/>
            <person name="Smart L.B."/>
            <person name="Muchero W."/>
        </authorList>
    </citation>
    <scope>NUCLEOTIDE SEQUENCE</scope>
    <source>
        <tissue evidence="1">Shoot tip</tissue>
    </source>
</reference>
<accession>A0ABQ9B0L9</accession>
<protein>
    <submittedName>
        <fullName evidence="1">Uncharacterized protein</fullName>
    </submittedName>
</protein>
<comment type="caution">
    <text evidence="1">The sequence shown here is derived from an EMBL/GenBank/DDBJ whole genome shotgun (WGS) entry which is preliminary data.</text>
</comment>
<keyword evidence="2" id="KW-1185">Reference proteome</keyword>
<evidence type="ECO:0000313" key="2">
    <source>
        <dbReference type="Proteomes" id="UP001141253"/>
    </source>
</evidence>
<gene>
    <name evidence="1" type="ORF">OIU77_003340</name>
</gene>
<reference evidence="1" key="2">
    <citation type="journal article" date="2023" name="Int. J. Mol. Sci.">
        <title>De Novo Assembly and Annotation of 11 Diverse Shrub Willow (Salix) Genomes Reveals Novel Gene Organization in Sex-Linked Regions.</title>
        <authorList>
            <person name="Hyden B."/>
            <person name="Feng K."/>
            <person name="Yates T.B."/>
            <person name="Jawdy S."/>
            <person name="Cereghino C."/>
            <person name="Smart L.B."/>
            <person name="Muchero W."/>
        </authorList>
    </citation>
    <scope>NUCLEOTIDE SEQUENCE</scope>
    <source>
        <tissue evidence="1">Shoot tip</tissue>
    </source>
</reference>
<evidence type="ECO:0000313" key="1">
    <source>
        <dbReference type="EMBL" id="KAJ6366939.1"/>
    </source>
</evidence>
<name>A0ABQ9B0L9_9ROSI</name>
<dbReference type="EMBL" id="JAPFFI010000014">
    <property type="protein sequence ID" value="KAJ6366939.1"/>
    <property type="molecule type" value="Genomic_DNA"/>
</dbReference>